<sequence>MRSSSHNPHAHFFSSIKQVEKRLKLENNTSTSSSQTNPQSLSSPIYIHLEQPTSNTSTFQESEPPREFLTKSLDFPETQKDPFQESLSKQNPENFDLSETGGVDDIENLMQLLGFDDGDQESVGLDLNSVCDDGFFGNVVKVKGPKCKKEVERLEGWIKYYMDRGEKNEPFILGHLLLAKAALVSDGVEGFEFPSTVDEFLQNDPPQS</sequence>
<dbReference type="KEGG" id="dcr:108204320"/>
<evidence type="ECO:0000256" key="1">
    <source>
        <dbReference type="SAM" id="MobiDB-lite"/>
    </source>
</evidence>
<name>A0AAF0WBB4_DAUCS</name>
<feature type="region of interest" description="Disordered" evidence="1">
    <location>
        <begin position="79"/>
        <end position="100"/>
    </location>
</feature>
<dbReference type="Proteomes" id="UP000077755">
    <property type="component" value="Chromosome 1"/>
</dbReference>
<reference evidence="2" key="2">
    <citation type="submission" date="2022-03" db="EMBL/GenBank/DDBJ databases">
        <title>Draft title - Genomic analysis of global carrot germplasm unveils the trajectory of domestication and the origin of high carotenoid orange carrot.</title>
        <authorList>
            <person name="Iorizzo M."/>
            <person name="Ellison S."/>
            <person name="Senalik D."/>
            <person name="Macko-Podgorni A."/>
            <person name="Grzebelus D."/>
            <person name="Bostan H."/>
            <person name="Rolling W."/>
            <person name="Curaba J."/>
            <person name="Simon P."/>
        </authorList>
    </citation>
    <scope>NUCLEOTIDE SEQUENCE</scope>
    <source>
        <tissue evidence="2">Leaf</tissue>
    </source>
</reference>
<dbReference type="EMBL" id="CP093343">
    <property type="protein sequence ID" value="WOG85013.1"/>
    <property type="molecule type" value="Genomic_DNA"/>
</dbReference>
<gene>
    <name evidence="2" type="ORF">DCAR_0104199</name>
</gene>
<evidence type="ECO:0000313" key="2">
    <source>
        <dbReference type="EMBL" id="WOG85013.1"/>
    </source>
</evidence>
<keyword evidence="3" id="KW-1185">Reference proteome</keyword>
<reference evidence="2" key="1">
    <citation type="journal article" date="2016" name="Nat. Genet.">
        <title>A high-quality carrot genome assembly provides new insights into carotenoid accumulation and asterid genome evolution.</title>
        <authorList>
            <person name="Iorizzo M."/>
            <person name="Ellison S."/>
            <person name="Senalik D."/>
            <person name="Zeng P."/>
            <person name="Satapoomin P."/>
            <person name="Huang J."/>
            <person name="Bowman M."/>
            <person name="Iovene M."/>
            <person name="Sanseverino W."/>
            <person name="Cavagnaro P."/>
            <person name="Yildiz M."/>
            <person name="Macko-Podgorni A."/>
            <person name="Moranska E."/>
            <person name="Grzebelus E."/>
            <person name="Grzebelus D."/>
            <person name="Ashrafi H."/>
            <person name="Zheng Z."/>
            <person name="Cheng S."/>
            <person name="Spooner D."/>
            <person name="Van Deynze A."/>
            <person name="Simon P."/>
        </authorList>
    </citation>
    <scope>NUCLEOTIDE SEQUENCE</scope>
    <source>
        <tissue evidence="2">Leaf</tissue>
    </source>
</reference>
<evidence type="ECO:0000313" key="3">
    <source>
        <dbReference type="Proteomes" id="UP000077755"/>
    </source>
</evidence>
<accession>A0AAF0WBB4</accession>
<proteinExistence type="predicted"/>
<organism evidence="2 3">
    <name type="scientific">Daucus carota subsp. sativus</name>
    <name type="common">Carrot</name>
    <dbReference type="NCBI Taxonomy" id="79200"/>
    <lineage>
        <taxon>Eukaryota</taxon>
        <taxon>Viridiplantae</taxon>
        <taxon>Streptophyta</taxon>
        <taxon>Embryophyta</taxon>
        <taxon>Tracheophyta</taxon>
        <taxon>Spermatophyta</taxon>
        <taxon>Magnoliopsida</taxon>
        <taxon>eudicotyledons</taxon>
        <taxon>Gunneridae</taxon>
        <taxon>Pentapetalae</taxon>
        <taxon>asterids</taxon>
        <taxon>campanulids</taxon>
        <taxon>Apiales</taxon>
        <taxon>Apiaceae</taxon>
        <taxon>Apioideae</taxon>
        <taxon>Scandiceae</taxon>
        <taxon>Daucinae</taxon>
        <taxon>Daucus</taxon>
        <taxon>Daucus sect. Daucus</taxon>
    </lineage>
</organism>
<protein>
    <submittedName>
        <fullName evidence="2">Uncharacterized protein</fullName>
    </submittedName>
</protein>
<dbReference type="AlphaFoldDB" id="A0AAF0WBB4"/>